<gene>
    <name evidence="9" type="ORF">CROST_047850</name>
</gene>
<proteinExistence type="inferred from homology"/>
<geneLocation type="plasmid" evidence="9 10">
    <name>p330</name>
</geneLocation>
<keyword evidence="10" id="KW-1185">Reference proteome</keyword>
<dbReference type="AlphaFoldDB" id="A0A1S8LUC6"/>
<dbReference type="EMBL" id="CP096984">
    <property type="protein sequence ID" value="URZ14007.1"/>
    <property type="molecule type" value="Genomic_DNA"/>
</dbReference>
<dbReference type="PANTHER" id="PTHR34582">
    <property type="entry name" value="UPF0702 TRANSMEMBRANE PROTEIN YCAP"/>
    <property type="match status" value="1"/>
</dbReference>
<dbReference type="Proteomes" id="UP000190951">
    <property type="component" value="Plasmid p330"/>
</dbReference>
<protein>
    <submittedName>
        <fullName evidence="9">Uncharacterized protein</fullName>
    </submittedName>
</protein>
<keyword evidence="6" id="KW-0472">Membrane</keyword>
<keyword evidence="4" id="KW-0812">Transmembrane</keyword>
<sequence length="221" mass="25305">MIILYRSVISYFVLLLFTRIMGKKQLSQLTYFDYIVGITVGSIAAAASVDRHIDVFESCFSIVVWSTLTLIISIVTLKSIKLRLWIDSEPLLIIDKGKVIYKNMKKAKYNMGDLLMQLRNKDVFYIKDVEVAVLEPDGKLSVLKKAEKETATCEDLGIKKPKAGMMEEIILDGNILVNHLKRVNKDKAWVFKKLKERNIKDIKNVVFLGLMPDNEIYIVTK</sequence>
<feature type="domain" description="YetF-like N-terminal transmembrane" evidence="8">
    <location>
        <begin position="3"/>
        <end position="74"/>
    </location>
</feature>
<dbReference type="InterPro" id="IPR007353">
    <property type="entry name" value="DUF421"/>
</dbReference>
<evidence type="ECO:0000313" key="9">
    <source>
        <dbReference type="EMBL" id="URZ14007.1"/>
    </source>
</evidence>
<evidence type="ECO:0000259" key="8">
    <source>
        <dbReference type="Pfam" id="PF20730"/>
    </source>
</evidence>
<evidence type="ECO:0000259" key="7">
    <source>
        <dbReference type="Pfam" id="PF04239"/>
    </source>
</evidence>
<feature type="domain" description="YetF C-terminal" evidence="7">
    <location>
        <begin position="78"/>
        <end position="207"/>
    </location>
</feature>
<name>A0A1S8LUC6_9CLOT</name>
<evidence type="ECO:0000313" key="10">
    <source>
        <dbReference type="Proteomes" id="UP000190951"/>
    </source>
</evidence>
<accession>A0A1S8LUC6</accession>
<keyword evidence="3" id="KW-1003">Cell membrane</keyword>
<evidence type="ECO:0000256" key="2">
    <source>
        <dbReference type="ARBA" id="ARBA00006448"/>
    </source>
</evidence>
<evidence type="ECO:0000256" key="5">
    <source>
        <dbReference type="ARBA" id="ARBA00022989"/>
    </source>
</evidence>
<evidence type="ECO:0000256" key="6">
    <source>
        <dbReference type="ARBA" id="ARBA00023136"/>
    </source>
</evidence>
<evidence type="ECO:0000256" key="1">
    <source>
        <dbReference type="ARBA" id="ARBA00004651"/>
    </source>
</evidence>
<comment type="similarity">
    <text evidence="2">Belongs to the UPF0702 family.</text>
</comment>
<organism evidence="9 10">
    <name type="scientific">Clostridium felsineum</name>
    <dbReference type="NCBI Taxonomy" id="36839"/>
    <lineage>
        <taxon>Bacteria</taxon>
        <taxon>Bacillati</taxon>
        <taxon>Bacillota</taxon>
        <taxon>Clostridia</taxon>
        <taxon>Eubacteriales</taxon>
        <taxon>Clostridiaceae</taxon>
        <taxon>Clostridium</taxon>
    </lineage>
</organism>
<evidence type="ECO:0000256" key="3">
    <source>
        <dbReference type="ARBA" id="ARBA00022475"/>
    </source>
</evidence>
<dbReference type="STRING" id="84029.CROST_07120"/>
<evidence type="ECO:0000256" key="4">
    <source>
        <dbReference type="ARBA" id="ARBA00022692"/>
    </source>
</evidence>
<keyword evidence="9" id="KW-0614">Plasmid</keyword>
<keyword evidence="5" id="KW-1133">Transmembrane helix</keyword>
<dbReference type="InterPro" id="IPR048454">
    <property type="entry name" value="YetF_N"/>
</dbReference>
<reference evidence="9 10" key="1">
    <citation type="submission" date="2022-04" db="EMBL/GenBank/DDBJ databases">
        <title>Genome sequence of C. roseum typestrain.</title>
        <authorList>
            <person name="Poehlein A."/>
            <person name="Schoch T."/>
            <person name="Duerre P."/>
            <person name="Daniel R."/>
        </authorList>
    </citation>
    <scope>NUCLEOTIDE SEQUENCE [LARGE SCALE GENOMIC DNA]</scope>
    <source>
        <strain evidence="9 10">DSM 7320</strain>
        <plasmid evidence="9 10">p330</plasmid>
    </source>
</reference>
<dbReference type="InterPro" id="IPR023090">
    <property type="entry name" value="UPF0702_alpha/beta_dom_sf"/>
</dbReference>
<dbReference type="KEGG" id="crw:CROST_047850"/>
<comment type="subcellular location">
    <subcellularLocation>
        <location evidence="1">Cell membrane</location>
        <topology evidence="1">Multi-pass membrane protein</topology>
    </subcellularLocation>
</comment>
<dbReference type="Pfam" id="PF04239">
    <property type="entry name" value="DUF421"/>
    <property type="match status" value="1"/>
</dbReference>
<dbReference type="GO" id="GO:0005886">
    <property type="term" value="C:plasma membrane"/>
    <property type="evidence" value="ECO:0007669"/>
    <property type="project" value="UniProtKB-SubCell"/>
</dbReference>
<dbReference type="Gene3D" id="3.30.240.20">
    <property type="entry name" value="bsu07140 like domains"/>
    <property type="match status" value="2"/>
</dbReference>
<dbReference type="Pfam" id="PF20730">
    <property type="entry name" value="YetF_N"/>
    <property type="match status" value="1"/>
</dbReference>
<dbReference type="PANTHER" id="PTHR34582:SF7">
    <property type="entry name" value="UPF0702 TRANSMEMBRANE PROTEIN YDFS"/>
    <property type="match status" value="1"/>
</dbReference>